<organism evidence="2 3">
    <name type="scientific">Kribbella shirazensis</name>
    <dbReference type="NCBI Taxonomy" id="1105143"/>
    <lineage>
        <taxon>Bacteria</taxon>
        <taxon>Bacillati</taxon>
        <taxon>Actinomycetota</taxon>
        <taxon>Actinomycetes</taxon>
        <taxon>Propionibacteriales</taxon>
        <taxon>Kribbellaceae</taxon>
        <taxon>Kribbella</taxon>
    </lineage>
</organism>
<dbReference type="InterPro" id="IPR051532">
    <property type="entry name" value="Ester_Hydrolysis_Enzymes"/>
</dbReference>
<protein>
    <submittedName>
        <fullName evidence="2">Lysophospholipase L1-like esterase</fullName>
    </submittedName>
</protein>
<comment type="caution">
    <text evidence="2">The sequence shown here is derived from an EMBL/GenBank/DDBJ whole genome shotgun (WGS) entry which is preliminary data.</text>
</comment>
<dbReference type="Gene3D" id="3.40.50.1110">
    <property type="entry name" value="SGNH hydrolase"/>
    <property type="match status" value="1"/>
</dbReference>
<dbReference type="Proteomes" id="UP000555407">
    <property type="component" value="Unassembled WGS sequence"/>
</dbReference>
<evidence type="ECO:0000259" key="1">
    <source>
        <dbReference type="Pfam" id="PF13472"/>
    </source>
</evidence>
<name>A0A7X5V4Y1_9ACTN</name>
<accession>A0A7X5V4Y1</accession>
<dbReference type="RefSeq" id="WP_167203474.1">
    <property type="nucleotide sequence ID" value="NZ_JAASRO010000001.1"/>
</dbReference>
<reference evidence="2 3" key="1">
    <citation type="submission" date="2020-03" db="EMBL/GenBank/DDBJ databases">
        <title>Sequencing the genomes of 1000 actinobacteria strains.</title>
        <authorList>
            <person name="Klenk H.-P."/>
        </authorList>
    </citation>
    <scope>NUCLEOTIDE SEQUENCE [LARGE SCALE GENOMIC DNA]</scope>
    <source>
        <strain evidence="2 3">DSM 45490</strain>
    </source>
</reference>
<dbReference type="AlphaFoldDB" id="A0A7X5V4Y1"/>
<feature type="domain" description="SGNH hydrolase-type esterase" evidence="1">
    <location>
        <begin position="151"/>
        <end position="321"/>
    </location>
</feature>
<dbReference type="EMBL" id="JAASRO010000001">
    <property type="protein sequence ID" value="NIK54701.1"/>
    <property type="molecule type" value="Genomic_DNA"/>
</dbReference>
<keyword evidence="3" id="KW-1185">Reference proteome</keyword>
<dbReference type="PANTHER" id="PTHR30383:SF29">
    <property type="entry name" value="SGNH HYDROLASE-TYPE ESTERASE DOMAIN-CONTAINING PROTEIN"/>
    <property type="match status" value="1"/>
</dbReference>
<dbReference type="PANTHER" id="PTHR30383">
    <property type="entry name" value="THIOESTERASE 1/PROTEASE 1/LYSOPHOSPHOLIPASE L1"/>
    <property type="match status" value="1"/>
</dbReference>
<evidence type="ECO:0000313" key="2">
    <source>
        <dbReference type="EMBL" id="NIK54701.1"/>
    </source>
</evidence>
<gene>
    <name evidence="2" type="ORF">BJY22_000418</name>
</gene>
<sequence length="341" mass="36968">MSRTTAAQDLGPGTRPDLWSGAVAWTGRDQRWQPWRLFPDEERFAYTEGLSEQARVAAGVRLAAVIRGGVLELEVEAVGNNSAPVDVLADGKLIARHPVAGRSKVRVELPDHQAEVEVWLPQQGRTIVTAVRAVGSEQVARRPPGERRWVAYGSSITQCVESDGPSETWPALVARELGWDLTCLGFGGNCQLDPVVPRTIARLDVDVVSLCLGINIYGAGTFNARSLPGQLAELVRRVREAHPAAGIVVGSPVICPRRETTPNEVGLTLRAIRELVHTVGLDFRARGDDRVHVLDGLSLLGEHDADLLHDGLHPGPDGYRLMAARTVRYLRETGLAAPTLV</sequence>
<dbReference type="SUPFAM" id="SSF52266">
    <property type="entry name" value="SGNH hydrolase"/>
    <property type="match status" value="1"/>
</dbReference>
<dbReference type="Gene3D" id="2.60.120.260">
    <property type="entry name" value="Galactose-binding domain-like"/>
    <property type="match status" value="1"/>
</dbReference>
<dbReference type="InterPro" id="IPR036514">
    <property type="entry name" value="SGNH_hydro_sf"/>
</dbReference>
<dbReference type="InterPro" id="IPR013830">
    <property type="entry name" value="SGNH_hydro"/>
</dbReference>
<evidence type="ECO:0000313" key="3">
    <source>
        <dbReference type="Proteomes" id="UP000555407"/>
    </source>
</evidence>
<dbReference type="Pfam" id="PF13472">
    <property type="entry name" value="Lipase_GDSL_2"/>
    <property type="match status" value="1"/>
</dbReference>
<proteinExistence type="predicted"/>